<evidence type="ECO:0000313" key="3">
    <source>
        <dbReference type="Proteomes" id="UP000008237"/>
    </source>
</evidence>
<feature type="chain" id="PRO_5003157858" description="Venom protein" evidence="1">
    <location>
        <begin position="20"/>
        <end position="240"/>
    </location>
</feature>
<organism evidence="3">
    <name type="scientific">Harpegnathos saltator</name>
    <name type="common">Jerdon's jumping ant</name>
    <dbReference type="NCBI Taxonomy" id="610380"/>
    <lineage>
        <taxon>Eukaryota</taxon>
        <taxon>Metazoa</taxon>
        <taxon>Ecdysozoa</taxon>
        <taxon>Arthropoda</taxon>
        <taxon>Hexapoda</taxon>
        <taxon>Insecta</taxon>
        <taxon>Pterygota</taxon>
        <taxon>Neoptera</taxon>
        <taxon>Endopterygota</taxon>
        <taxon>Hymenoptera</taxon>
        <taxon>Apocrita</taxon>
        <taxon>Aculeata</taxon>
        <taxon>Formicoidea</taxon>
        <taxon>Formicidae</taxon>
        <taxon>Ponerinae</taxon>
        <taxon>Ponerini</taxon>
        <taxon>Harpegnathos</taxon>
    </lineage>
</organism>
<sequence length="240" mass="28192">MAGRIIALCILSALCAVSAFDTVKDEYMEDRSAKYPVAEIPSIFASRLEKLEQLYNKTFIKNDSFGYTLGEHYMQILTHDNYTDRLKREIHAIVNFTDGSVDVVHCHVWATNFNQKLPQLIFEGRYCITEIKIAYMELCRKLRHMIYRVRDLQYNVDYYFWACKRTHTGCEERHILRHLEDENVYNVMDEAEHIVDKEPAKYKDKLTEGEKCLTEVLKTIHTIGEDHLSKVKECMSQIAH</sequence>
<dbReference type="InParanoid" id="E2BWR6"/>
<evidence type="ECO:0000313" key="2">
    <source>
        <dbReference type="EMBL" id="EFN79866.1"/>
    </source>
</evidence>
<evidence type="ECO:0000256" key="1">
    <source>
        <dbReference type="SAM" id="SignalP"/>
    </source>
</evidence>
<reference evidence="2 3" key="1">
    <citation type="journal article" date="2010" name="Science">
        <title>Genomic comparison of the ants Camponotus floridanus and Harpegnathos saltator.</title>
        <authorList>
            <person name="Bonasio R."/>
            <person name="Zhang G."/>
            <person name="Ye C."/>
            <person name="Mutti N.S."/>
            <person name="Fang X."/>
            <person name="Qin N."/>
            <person name="Donahue G."/>
            <person name="Yang P."/>
            <person name="Li Q."/>
            <person name="Li C."/>
            <person name="Zhang P."/>
            <person name="Huang Z."/>
            <person name="Berger S.L."/>
            <person name="Reinberg D."/>
            <person name="Wang J."/>
            <person name="Liebig J."/>
        </authorList>
    </citation>
    <scope>NUCLEOTIDE SEQUENCE [LARGE SCALE GENOMIC DNA]</scope>
    <source>
        <strain evidence="2 3">R22 G/1</strain>
    </source>
</reference>
<proteinExistence type="predicted"/>
<dbReference type="AlphaFoldDB" id="E2BWR6"/>
<protein>
    <recommendedName>
        <fullName evidence="4">Venom protein</fullName>
    </recommendedName>
</protein>
<accession>E2BWR6</accession>
<dbReference type="EMBL" id="GL451184">
    <property type="protein sequence ID" value="EFN79866.1"/>
    <property type="molecule type" value="Genomic_DNA"/>
</dbReference>
<name>E2BWR6_HARSA</name>
<keyword evidence="1" id="KW-0732">Signal</keyword>
<feature type="signal peptide" evidence="1">
    <location>
        <begin position="1"/>
        <end position="19"/>
    </location>
</feature>
<evidence type="ECO:0008006" key="4">
    <source>
        <dbReference type="Google" id="ProtNLM"/>
    </source>
</evidence>
<dbReference type="Proteomes" id="UP000008237">
    <property type="component" value="Unassembled WGS sequence"/>
</dbReference>
<keyword evidence="3" id="KW-1185">Reference proteome</keyword>
<gene>
    <name evidence="2" type="ORF">EAI_00639</name>
</gene>